<dbReference type="AlphaFoldDB" id="A0A016VSK3"/>
<evidence type="ECO:0000313" key="1">
    <source>
        <dbReference type="EMBL" id="EYC30012.1"/>
    </source>
</evidence>
<comment type="caution">
    <text evidence="1">The sequence shown here is derived from an EMBL/GenBank/DDBJ whole genome shotgun (WGS) entry which is preliminary data.</text>
</comment>
<keyword evidence="2" id="KW-1185">Reference proteome</keyword>
<reference evidence="2" key="1">
    <citation type="journal article" date="2015" name="Nat. Genet.">
        <title>The genome and transcriptome of the zoonotic hookworm Ancylostoma ceylanicum identify infection-specific gene families.</title>
        <authorList>
            <person name="Schwarz E.M."/>
            <person name="Hu Y."/>
            <person name="Antoshechkin I."/>
            <person name="Miller M.M."/>
            <person name="Sternberg P.W."/>
            <person name="Aroian R.V."/>
        </authorList>
    </citation>
    <scope>NUCLEOTIDE SEQUENCE</scope>
    <source>
        <strain evidence="2">HY135</strain>
    </source>
</reference>
<gene>
    <name evidence="1" type="primary">Acey_s0005.g2394</name>
    <name evidence="1" type="ORF">Y032_0005g2394</name>
</gene>
<sequence>MLYFAERSQTDKSFMRLEPQDSAVIVHRDLLVTRTVNCALALPLPPPLPLRRRLQPQPQLRQPHYHLLRVPFFLQVSSKSSSPRGHL</sequence>
<organism evidence="1 2">
    <name type="scientific">Ancylostoma ceylanicum</name>
    <dbReference type="NCBI Taxonomy" id="53326"/>
    <lineage>
        <taxon>Eukaryota</taxon>
        <taxon>Metazoa</taxon>
        <taxon>Ecdysozoa</taxon>
        <taxon>Nematoda</taxon>
        <taxon>Chromadorea</taxon>
        <taxon>Rhabditida</taxon>
        <taxon>Rhabditina</taxon>
        <taxon>Rhabditomorpha</taxon>
        <taxon>Strongyloidea</taxon>
        <taxon>Ancylostomatidae</taxon>
        <taxon>Ancylostomatinae</taxon>
        <taxon>Ancylostoma</taxon>
    </lineage>
</organism>
<name>A0A016VSK3_9BILA</name>
<proteinExistence type="predicted"/>
<evidence type="ECO:0000313" key="2">
    <source>
        <dbReference type="Proteomes" id="UP000024635"/>
    </source>
</evidence>
<dbReference type="Proteomes" id="UP000024635">
    <property type="component" value="Unassembled WGS sequence"/>
</dbReference>
<accession>A0A016VSK3</accession>
<protein>
    <submittedName>
        <fullName evidence="1">Uncharacterized protein</fullName>
    </submittedName>
</protein>
<dbReference type="EMBL" id="JARK01001341">
    <property type="protein sequence ID" value="EYC30012.1"/>
    <property type="molecule type" value="Genomic_DNA"/>
</dbReference>